<keyword evidence="4" id="KW-1278">Translocase</keyword>
<gene>
    <name evidence="8" type="ORF">H8705_02775</name>
</gene>
<feature type="transmembrane region" description="Helical" evidence="7">
    <location>
        <begin position="46"/>
        <end position="66"/>
    </location>
</feature>
<dbReference type="AlphaFoldDB" id="A0A926IHA4"/>
<dbReference type="InterPro" id="IPR003667">
    <property type="entry name" value="NqrDE/RnfAE"/>
</dbReference>
<feature type="transmembrane region" description="Helical" evidence="7">
    <location>
        <begin position="101"/>
        <end position="121"/>
    </location>
</feature>
<evidence type="ECO:0000256" key="6">
    <source>
        <dbReference type="ARBA" id="ARBA00023136"/>
    </source>
</evidence>
<sequence length="216" mass="23896">MNLKKVRTYKKYSRYWEGFFSKNPVLISGLALPFAVMVSVNLKSAVALSITMAGTVIPTVLLASLIGQKLPKWICAIIYTVFSMVMVVTCAALILPMFPEIVDALGVYIPIVAVNTMLLWLCSKYSSDKPSPWMALVDAVMYSLGFAFAICLISLLREYFGNNTIWGVAVNFPIKFSGLQIAFAGFILVAFLNAGFRGLKRLILFAVYRHSNPKVT</sequence>
<accession>A0A926IHA4</accession>
<keyword evidence="5 7" id="KW-1133">Transmembrane helix</keyword>
<name>A0A926IHA4_9FIRM</name>
<keyword evidence="2" id="KW-0813">Transport</keyword>
<keyword evidence="9" id="KW-1185">Reference proteome</keyword>
<evidence type="ECO:0000256" key="2">
    <source>
        <dbReference type="ARBA" id="ARBA00022448"/>
    </source>
</evidence>
<organism evidence="8 9">
    <name type="scientific">Youxingia wuxianensis</name>
    <dbReference type="NCBI Taxonomy" id="2763678"/>
    <lineage>
        <taxon>Bacteria</taxon>
        <taxon>Bacillati</taxon>
        <taxon>Bacillota</taxon>
        <taxon>Clostridia</taxon>
        <taxon>Eubacteriales</taxon>
        <taxon>Oscillospiraceae</taxon>
        <taxon>Youxingia</taxon>
    </lineage>
</organism>
<evidence type="ECO:0000256" key="3">
    <source>
        <dbReference type="ARBA" id="ARBA00022692"/>
    </source>
</evidence>
<feature type="transmembrane region" description="Helical" evidence="7">
    <location>
        <begin position="73"/>
        <end position="95"/>
    </location>
</feature>
<dbReference type="GO" id="GO:0005886">
    <property type="term" value="C:plasma membrane"/>
    <property type="evidence" value="ECO:0007669"/>
    <property type="project" value="TreeGrafter"/>
</dbReference>
<comment type="subcellular location">
    <subcellularLocation>
        <location evidence="1">Endomembrane system</location>
        <topology evidence="1">Multi-pass membrane protein</topology>
    </subcellularLocation>
</comment>
<evidence type="ECO:0000256" key="1">
    <source>
        <dbReference type="ARBA" id="ARBA00004127"/>
    </source>
</evidence>
<dbReference type="PANTHER" id="PTHR30586">
    <property type="entry name" value="ELECTRON TRANSPORT COMPLEX PROTEIN RNFE"/>
    <property type="match status" value="1"/>
</dbReference>
<keyword evidence="6 7" id="KW-0472">Membrane</keyword>
<dbReference type="GO" id="GO:0012505">
    <property type="term" value="C:endomembrane system"/>
    <property type="evidence" value="ECO:0007669"/>
    <property type="project" value="UniProtKB-SubCell"/>
</dbReference>
<dbReference type="RefSeq" id="WP_262394336.1">
    <property type="nucleotide sequence ID" value="NZ_JACRTD010000002.1"/>
</dbReference>
<dbReference type="Proteomes" id="UP000623678">
    <property type="component" value="Unassembled WGS sequence"/>
</dbReference>
<dbReference type="EMBL" id="JACRTD010000002">
    <property type="protein sequence ID" value="MBC8584503.1"/>
    <property type="molecule type" value="Genomic_DNA"/>
</dbReference>
<evidence type="ECO:0000313" key="8">
    <source>
        <dbReference type="EMBL" id="MBC8584503.1"/>
    </source>
</evidence>
<feature type="transmembrane region" description="Helical" evidence="7">
    <location>
        <begin position="176"/>
        <end position="196"/>
    </location>
</feature>
<dbReference type="PANTHER" id="PTHR30586:SF0">
    <property type="entry name" value="ION-TRANSLOCATING OXIDOREDUCTASE COMPLEX SUBUNIT E"/>
    <property type="match status" value="1"/>
</dbReference>
<evidence type="ECO:0000256" key="7">
    <source>
        <dbReference type="SAM" id="Phobius"/>
    </source>
</evidence>
<comment type="caution">
    <text evidence="8">The sequence shown here is derived from an EMBL/GenBank/DDBJ whole genome shotgun (WGS) entry which is preliminary data.</text>
</comment>
<dbReference type="Pfam" id="PF02508">
    <property type="entry name" value="Rnf-Nqr"/>
    <property type="match status" value="1"/>
</dbReference>
<proteinExistence type="predicted"/>
<evidence type="ECO:0000256" key="4">
    <source>
        <dbReference type="ARBA" id="ARBA00022967"/>
    </source>
</evidence>
<feature type="transmembrane region" description="Helical" evidence="7">
    <location>
        <begin position="20"/>
        <end position="40"/>
    </location>
</feature>
<evidence type="ECO:0000313" key="9">
    <source>
        <dbReference type="Proteomes" id="UP000623678"/>
    </source>
</evidence>
<reference evidence="8" key="1">
    <citation type="submission" date="2020-08" db="EMBL/GenBank/DDBJ databases">
        <title>Genome public.</title>
        <authorList>
            <person name="Liu C."/>
            <person name="Sun Q."/>
        </authorList>
    </citation>
    <scope>NUCLEOTIDE SEQUENCE</scope>
    <source>
        <strain evidence="8">NSJ-64</strain>
    </source>
</reference>
<keyword evidence="3 7" id="KW-0812">Transmembrane</keyword>
<protein>
    <submittedName>
        <fullName evidence="8">Uncharacterized protein</fullName>
    </submittedName>
</protein>
<evidence type="ECO:0000256" key="5">
    <source>
        <dbReference type="ARBA" id="ARBA00022989"/>
    </source>
</evidence>
<feature type="transmembrane region" description="Helical" evidence="7">
    <location>
        <begin position="133"/>
        <end position="156"/>
    </location>
</feature>
<dbReference type="PIRSF" id="PIRSF006102">
    <property type="entry name" value="NQR_DE"/>
    <property type="match status" value="1"/>
</dbReference>